<dbReference type="InterPro" id="IPR009071">
    <property type="entry name" value="HMG_box_dom"/>
</dbReference>
<keyword evidence="1 3" id="KW-0238">DNA-binding</keyword>
<dbReference type="Pfam" id="PF00505">
    <property type="entry name" value="HMG_box"/>
    <property type="match status" value="1"/>
</dbReference>
<feature type="compositionally biased region" description="Polar residues" evidence="4">
    <location>
        <begin position="464"/>
        <end position="482"/>
    </location>
</feature>
<dbReference type="EMBL" id="SKBQ01000002">
    <property type="protein sequence ID" value="TPX14171.1"/>
    <property type="molecule type" value="Genomic_DNA"/>
</dbReference>
<feature type="compositionally biased region" description="Basic and acidic residues" evidence="4">
    <location>
        <begin position="42"/>
        <end position="56"/>
    </location>
</feature>
<dbReference type="GO" id="GO:0005634">
    <property type="term" value="C:nucleus"/>
    <property type="evidence" value="ECO:0007669"/>
    <property type="project" value="UniProtKB-UniRule"/>
</dbReference>
<evidence type="ECO:0000256" key="1">
    <source>
        <dbReference type="ARBA" id="ARBA00023125"/>
    </source>
</evidence>
<proteinExistence type="predicted"/>
<dbReference type="GO" id="GO:0003677">
    <property type="term" value="F:DNA binding"/>
    <property type="evidence" value="ECO:0007669"/>
    <property type="project" value="UniProtKB-UniRule"/>
</dbReference>
<feature type="region of interest" description="Disordered" evidence="4">
    <location>
        <begin position="624"/>
        <end position="645"/>
    </location>
</feature>
<evidence type="ECO:0000256" key="4">
    <source>
        <dbReference type="SAM" id="MobiDB-lite"/>
    </source>
</evidence>
<organism evidence="6 7">
    <name type="scientific">Thyridium curvatum</name>
    <dbReference type="NCBI Taxonomy" id="1093900"/>
    <lineage>
        <taxon>Eukaryota</taxon>
        <taxon>Fungi</taxon>
        <taxon>Dikarya</taxon>
        <taxon>Ascomycota</taxon>
        <taxon>Pezizomycotina</taxon>
        <taxon>Sordariomycetes</taxon>
        <taxon>Sordariomycetidae</taxon>
        <taxon>Thyridiales</taxon>
        <taxon>Thyridiaceae</taxon>
        <taxon>Thyridium</taxon>
    </lineage>
</organism>
<dbReference type="OrthoDB" id="1919336at2759"/>
<evidence type="ECO:0000256" key="3">
    <source>
        <dbReference type="PROSITE-ProRule" id="PRU00267"/>
    </source>
</evidence>
<dbReference type="RefSeq" id="XP_030995882.1">
    <property type="nucleotide sequence ID" value="XM_031140202.1"/>
</dbReference>
<dbReference type="Proteomes" id="UP000319257">
    <property type="component" value="Unassembled WGS sequence"/>
</dbReference>
<dbReference type="SUPFAM" id="SSF47769">
    <property type="entry name" value="SAM/Pointed domain"/>
    <property type="match status" value="1"/>
</dbReference>
<dbReference type="PROSITE" id="PS50118">
    <property type="entry name" value="HMG_BOX_2"/>
    <property type="match status" value="1"/>
</dbReference>
<gene>
    <name evidence="6" type="ORF">E0L32_000565</name>
</gene>
<dbReference type="InterPro" id="IPR036910">
    <property type="entry name" value="HMG_box_dom_sf"/>
</dbReference>
<dbReference type="AlphaFoldDB" id="A0A507BAQ8"/>
<name>A0A507BAQ8_9PEZI</name>
<feature type="domain" description="HMG box" evidence="5">
    <location>
        <begin position="221"/>
        <end position="287"/>
    </location>
</feature>
<dbReference type="GO" id="GO:0010468">
    <property type="term" value="P:regulation of gene expression"/>
    <property type="evidence" value="ECO:0007669"/>
    <property type="project" value="TreeGrafter"/>
</dbReference>
<feature type="DNA-binding region" description="HMG box" evidence="3">
    <location>
        <begin position="221"/>
        <end position="287"/>
    </location>
</feature>
<sequence>MLFKSPSRSTATAPNPHWPAPESLPVFLDKTLAPTQRHRKGQLKEQRNRGRLDLRGRTTAATAPHGTSPPAASQTPIAGKPVEHLERVGPVARTTRLPYLAVSRLYKVAAPREPCHLEQFCVERNRTARQPHDPSESTTLHKVMTGCMTQQLDEIFGELGISQYLDTFIDQGFDSWETILDITESDLPDALAKVPEARDAPAAVVTKRKYRRHPKPDENAPERPPSAYVLFSNKMRDDLKGQNLTFTEIAKLVGENWQNLSQSEKEPFETQAQVAKEKYNQDLTEYKKTPEYKKYMVYLQEFKAKHAGSSQDLHMTAPSGLPPPPNTQLTFPLEKDASKRVKLSEANGTALNGTALRAALSSAASEATPPTRQQRVGSMAESVYSTSEAHNSRQASVDDLVTSPQPHPSERSPTFSASPRAIPPRQPSRRSTWDEVHRGEPSGTHRHLPSFSDIFDSRSPVGGLSQSHELNGASPLSHQNSNGSPGPPPGLVGGLSRPPSLRKEYSSAGSVSSGGSHSYPRTPIDGSLPIHTLLQGKPGLPYDAAHTPYSQASLPSGDSKYPFPHIRQDGTPSDVSSSGSSSLNPTGTGEYSQRRHKPCQPLCVLTDWKERLFFTAAPFQQPHSWATPPISGRGQNYAAPLISER</sequence>
<dbReference type="SUPFAM" id="SSF47095">
    <property type="entry name" value="HMG-box"/>
    <property type="match status" value="1"/>
</dbReference>
<feature type="region of interest" description="Disordered" evidence="4">
    <location>
        <begin position="1"/>
        <end position="84"/>
    </location>
</feature>
<dbReference type="GeneID" id="41968012"/>
<keyword evidence="2 3" id="KW-0539">Nucleus</keyword>
<feature type="compositionally biased region" description="Polar residues" evidence="4">
    <location>
        <begin position="1"/>
        <end position="13"/>
    </location>
</feature>
<dbReference type="PANTHER" id="PTHR46040">
    <property type="entry name" value="HIGH MOBILITY GROUP PROTEIN 2"/>
    <property type="match status" value="1"/>
</dbReference>
<feature type="compositionally biased region" description="Polar residues" evidence="4">
    <location>
        <begin position="383"/>
        <end position="395"/>
    </location>
</feature>
<dbReference type="PANTHER" id="PTHR46040:SF3">
    <property type="entry name" value="HIGH MOBILITY GROUP PROTEIN 2"/>
    <property type="match status" value="1"/>
</dbReference>
<dbReference type="Gene3D" id="1.10.30.10">
    <property type="entry name" value="High mobility group box domain"/>
    <property type="match status" value="1"/>
</dbReference>
<dbReference type="STRING" id="1093900.A0A507BAQ8"/>
<evidence type="ECO:0000313" key="7">
    <source>
        <dbReference type="Proteomes" id="UP000319257"/>
    </source>
</evidence>
<feature type="compositionally biased region" description="Low complexity" evidence="4">
    <location>
        <begin position="573"/>
        <end position="582"/>
    </location>
</feature>
<feature type="compositionally biased region" description="Low complexity" evidence="4">
    <location>
        <begin position="506"/>
        <end position="518"/>
    </location>
</feature>
<evidence type="ECO:0000313" key="6">
    <source>
        <dbReference type="EMBL" id="TPX14171.1"/>
    </source>
</evidence>
<feature type="region of interest" description="Disordered" evidence="4">
    <location>
        <begin position="361"/>
        <end position="596"/>
    </location>
</feature>
<protein>
    <recommendedName>
        <fullName evidence="5">HMG box domain-containing protein</fullName>
    </recommendedName>
</protein>
<dbReference type="InterPro" id="IPR013761">
    <property type="entry name" value="SAM/pointed_sf"/>
</dbReference>
<feature type="compositionally biased region" description="Basic and acidic residues" evidence="4">
    <location>
        <begin position="431"/>
        <end position="440"/>
    </location>
</feature>
<comment type="caution">
    <text evidence="6">The sequence shown here is derived from an EMBL/GenBank/DDBJ whole genome shotgun (WGS) entry which is preliminary data.</text>
</comment>
<dbReference type="SMART" id="SM00398">
    <property type="entry name" value="HMG"/>
    <property type="match status" value="1"/>
</dbReference>
<reference evidence="6 7" key="1">
    <citation type="submission" date="2019-06" db="EMBL/GenBank/DDBJ databases">
        <title>Draft genome sequence of the filamentous fungus Phialemoniopsis curvata isolated from diesel fuel.</title>
        <authorList>
            <person name="Varaljay V.A."/>
            <person name="Lyon W.J."/>
            <person name="Crouch A.L."/>
            <person name="Drake C.E."/>
            <person name="Hollomon J.M."/>
            <person name="Nadeau L.J."/>
            <person name="Nunn H.S."/>
            <person name="Stevenson B.S."/>
            <person name="Bojanowski C.L."/>
            <person name="Crookes-Goodson W.J."/>
        </authorList>
    </citation>
    <scope>NUCLEOTIDE SEQUENCE [LARGE SCALE GENOMIC DNA]</scope>
    <source>
        <strain evidence="6 7">D216</strain>
    </source>
</reference>
<dbReference type="Gene3D" id="1.10.150.50">
    <property type="entry name" value="Transcription Factor, Ets-1"/>
    <property type="match status" value="1"/>
</dbReference>
<dbReference type="InterPro" id="IPR051965">
    <property type="entry name" value="ChromReg_NeuronalGeneExpr"/>
</dbReference>
<dbReference type="InParanoid" id="A0A507BAQ8"/>
<feature type="compositionally biased region" description="Low complexity" evidence="4">
    <location>
        <begin position="361"/>
        <end position="372"/>
    </location>
</feature>
<accession>A0A507BAQ8</accession>
<evidence type="ECO:0000259" key="5">
    <source>
        <dbReference type="PROSITE" id="PS50118"/>
    </source>
</evidence>
<evidence type="ECO:0000256" key="2">
    <source>
        <dbReference type="ARBA" id="ARBA00023242"/>
    </source>
</evidence>
<feature type="region of interest" description="Disordered" evidence="4">
    <location>
        <begin position="309"/>
        <end position="331"/>
    </location>
</feature>
<keyword evidence="7" id="KW-1185">Reference proteome</keyword>